<dbReference type="EMBL" id="ARYH01000001">
    <property type="protein sequence ID" value="KCZ85273.1"/>
    <property type="molecule type" value="Genomic_DNA"/>
</dbReference>
<dbReference type="eggNOG" id="COG3118">
    <property type="taxonomic scope" value="Bacteria"/>
</dbReference>
<sequence length="584" mass="63594">MKRLCLLLLLSSLLAPASLALDDTDAVSGPEAGQPTQLANELDQFVRDAIDEGLLTPTGEAEPEMDDSVAQDSLPTGVRMRQAAPFPVEVDCEGPYPLDFDAFERFDRYQQIYTFQENVSGLPGDAPGLDGIQLAKAYLALGLYSESGMVLKSASGPVAAAYRKVASLMENRSAADVDYFRKLAECRPEAGVWLGAALLANDQDAGVQTFSENLNGFRKLPFRLRADLAAIVVPQLDKRGERILPVKLLADFTPDQVKEASQLQFVKAIIDLGENRPDADKSVRAFLSEPLFQEQALAVLMRHNKPLSELHEEILLGELMKKFGQTGNDRELAASLQYALQELSGSSHYQPILELSGMPALQNPAAQKEIRRQFIGGLERDLASDNRLRNLAAINALVSDPGILEAAPERTQLYRSGASLAVRFGLVSLTRVLMRRDEADDEVIAELAGLEFRSGDFDAVTNWAQAYPDNAPLNLLAAESAIRKGDAAGLHVYEQRLDLKPETVLALIELDAASGRWLVSDAIYDAAARLTDPVQKQRAERVFAMRETAKDLAMPVRPKVAMAKVASVLGKSDLSSEQVTGGAH</sequence>
<feature type="chain" id="PRO_5001663828" description="Lipoprotein" evidence="1">
    <location>
        <begin position="21"/>
        <end position="584"/>
    </location>
</feature>
<proteinExistence type="predicted"/>
<evidence type="ECO:0000256" key="1">
    <source>
        <dbReference type="SAM" id="SignalP"/>
    </source>
</evidence>
<name>A0A069E5B1_9PROT</name>
<reference evidence="2 3" key="1">
    <citation type="journal article" date="2014" name="Antonie Van Leeuwenhoek">
        <title>Hyphomonas beringensis sp. nov. and Hyphomonas chukchiensis sp. nov., isolated from surface seawater of the Bering Sea and Chukchi Sea.</title>
        <authorList>
            <person name="Li C."/>
            <person name="Lai Q."/>
            <person name="Li G."/>
            <person name="Dong C."/>
            <person name="Wang J."/>
            <person name="Liao Y."/>
            <person name="Shao Z."/>
        </authorList>
    </citation>
    <scope>NUCLEOTIDE SEQUENCE [LARGE SCALE GENOMIC DNA]</scope>
    <source>
        <strain evidence="2 3">MHS-3</strain>
    </source>
</reference>
<dbReference type="STRING" id="1280949.HAD_06310"/>
<comment type="caution">
    <text evidence="2">The sequence shown here is derived from an EMBL/GenBank/DDBJ whole genome shotgun (WGS) entry which is preliminary data.</text>
</comment>
<evidence type="ECO:0000313" key="2">
    <source>
        <dbReference type="EMBL" id="KCZ85273.1"/>
    </source>
</evidence>
<protein>
    <recommendedName>
        <fullName evidence="4">Lipoprotein</fullName>
    </recommendedName>
</protein>
<keyword evidence="3" id="KW-1185">Reference proteome</keyword>
<dbReference type="AlphaFoldDB" id="A0A069E5B1"/>
<keyword evidence="1" id="KW-0732">Signal</keyword>
<organism evidence="2 3">
    <name type="scientific">Hyphomonas adhaerens MHS-3</name>
    <dbReference type="NCBI Taxonomy" id="1280949"/>
    <lineage>
        <taxon>Bacteria</taxon>
        <taxon>Pseudomonadati</taxon>
        <taxon>Pseudomonadota</taxon>
        <taxon>Alphaproteobacteria</taxon>
        <taxon>Hyphomonadales</taxon>
        <taxon>Hyphomonadaceae</taxon>
        <taxon>Hyphomonas</taxon>
    </lineage>
</organism>
<accession>A0A069E5B1</accession>
<gene>
    <name evidence="2" type="ORF">HAD_06310</name>
</gene>
<dbReference type="PATRIC" id="fig|1280949.3.peg.1283"/>
<feature type="signal peptide" evidence="1">
    <location>
        <begin position="1"/>
        <end position="20"/>
    </location>
</feature>
<evidence type="ECO:0008006" key="4">
    <source>
        <dbReference type="Google" id="ProtNLM"/>
    </source>
</evidence>
<evidence type="ECO:0000313" key="3">
    <source>
        <dbReference type="Proteomes" id="UP000027446"/>
    </source>
</evidence>
<dbReference type="Proteomes" id="UP000027446">
    <property type="component" value="Unassembled WGS sequence"/>
</dbReference>